<keyword evidence="2" id="KW-0813">Transport</keyword>
<dbReference type="Proteomes" id="UP000553776">
    <property type="component" value="Unassembled WGS sequence"/>
</dbReference>
<reference evidence="9 10" key="1">
    <citation type="submission" date="2020-08" db="EMBL/GenBank/DDBJ databases">
        <title>Cohnella phylogeny.</title>
        <authorList>
            <person name="Dunlap C."/>
        </authorList>
    </citation>
    <scope>NUCLEOTIDE SEQUENCE [LARGE SCALE GENOMIC DNA]</scope>
    <source>
        <strain evidence="9 10">DSM 25239</strain>
    </source>
</reference>
<dbReference type="PANTHER" id="PTHR11328">
    <property type="entry name" value="MAJOR FACILITATOR SUPERFAMILY DOMAIN-CONTAINING PROTEIN"/>
    <property type="match status" value="1"/>
</dbReference>
<dbReference type="InterPro" id="IPR036259">
    <property type="entry name" value="MFS_trans_sf"/>
</dbReference>
<keyword evidence="10" id="KW-1185">Reference proteome</keyword>
<feature type="transmembrane region" description="Helical" evidence="7">
    <location>
        <begin position="179"/>
        <end position="197"/>
    </location>
</feature>
<feature type="transmembrane region" description="Helical" evidence="7">
    <location>
        <begin position="361"/>
        <end position="384"/>
    </location>
</feature>
<dbReference type="AlphaFoldDB" id="A0A841TZX4"/>
<feature type="transmembrane region" description="Helical" evidence="7">
    <location>
        <begin position="108"/>
        <end position="132"/>
    </location>
</feature>
<dbReference type="GO" id="GO:0005886">
    <property type="term" value="C:plasma membrane"/>
    <property type="evidence" value="ECO:0007669"/>
    <property type="project" value="UniProtKB-SubCell"/>
</dbReference>
<dbReference type="RefSeq" id="WP_185135442.1">
    <property type="nucleotide sequence ID" value="NZ_JACJVR010000029.1"/>
</dbReference>
<feature type="compositionally biased region" description="Basic and acidic residues" evidence="6">
    <location>
        <begin position="430"/>
        <end position="452"/>
    </location>
</feature>
<comment type="caution">
    <text evidence="9">The sequence shown here is derived from an EMBL/GenBank/DDBJ whole genome shotgun (WGS) entry which is preliminary data.</text>
</comment>
<evidence type="ECO:0000256" key="5">
    <source>
        <dbReference type="ARBA" id="ARBA00023136"/>
    </source>
</evidence>
<keyword evidence="5 7" id="KW-0472">Membrane</keyword>
<dbReference type="InterPro" id="IPR020846">
    <property type="entry name" value="MFS_dom"/>
</dbReference>
<evidence type="ECO:0000256" key="4">
    <source>
        <dbReference type="ARBA" id="ARBA00022989"/>
    </source>
</evidence>
<dbReference type="InterPro" id="IPR039672">
    <property type="entry name" value="MFS_2"/>
</dbReference>
<feature type="transmembrane region" description="Helical" evidence="7">
    <location>
        <begin position="39"/>
        <end position="59"/>
    </location>
</feature>
<proteinExistence type="predicted"/>
<feature type="transmembrane region" description="Helical" evidence="7">
    <location>
        <begin position="293"/>
        <end position="309"/>
    </location>
</feature>
<feature type="transmembrane region" description="Helical" evidence="7">
    <location>
        <begin position="153"/>
        <end position="173"/>
    </location>
</feature>
<evidence type="ECO:0000256" key="6">
    <source>
        <dbReference type="SAM" id="MobiDB-lite"/>
    </source>
</evidence>
<keyword evidence="4 7" id="KW-1133">Transmembrane helix</keyword>
<dbReference type="GO" id="GO:0015293">
    <property type="term" value="F:symporter activity"/>
    <property type="evidence" value="ECO:0007669"/>
    <property type="project" value="InterPro"/>
</dbReference>
<evidence type="ECO:0000256" key="3">
    <source>
        <dbReference type="ARBA" id="ARBA00022692"/>
    </source>
</evidence>
<evidence type="ECO:0000313" key="10">
    <source>
        <dbReference type="Proteomes" id="UP000553776"/>
    </source>
</evidence>
<feature type="transmembrane region" description="Helical" evidence="7">
    <location>
        <begin position="80"/>
        <end position="102"/>
    </location>
</feature>
<dbReference type="PANTHER" id="PTHR11328:SF24">
    <property type="entry name" value="MAJOR FACILITATOR SUPERFAMILY (MFS) PROFILE DOMAIN-CONTAINING PROTEIN"/>
    <property type="match status" value="1"/>
</dbReference>
<dbReference type="SUPFAM" id="SSF103473">
    <property type="entry name" value="MFS general substrate transporter"/>
    <property type="match status" value="1"/>
</dbReference>
<dbReference type="EMBL" id="JACJVR010000029">
    <property type="protein sequence ID" value="MBB6691451.1"/>
    <property type="molecule type" value="Genomic_DNA"/>
</dbReference>
<sequence>MKSRPFLNSPAAYALGMFAMMVPSQAFSAFYSYYYVEKLGLGIGLATIARTIYLIWDAVNNPMAGYLSDRTNTRHGRRRPWIFAAIPFFMLSFILVFSAPGGMGDAGLFVWFLTALILFEGVATILWVNYGALFPELFRGDRLRAKASAVQQAYQIVAVLIGTALTPIVYDAIGFGPMAVVYSVVFAVFMLWFAFSVRENEEARKEPPLPLKEAFRETLKNKPFWIFHIANSFAQTVNGLLASMIPFYAKYALKIPESQVSILMAAVFVSIVPLVAVWYSLVRRLGGLRGWQLALAVYGLSAIPLWFGQSLGGGIAAGIVVGFGMAGFLVTPSVLSGRIIDLDAEKTGRRREGVYTAVGGFITRSSGLISALAFWIVGMIFGYVSGDDPGPRPETTFRVLISVVPLLLLAISFAISLFMKDLGEPTDTTKGLDNKRRAGSGEHGQKIDSELR</sequence>
<dbReference type="GO" id="GO:0008643">
    <property type="term" value="P:carbohydrate transport"/>
    <property type="evidence" value="ECO:0007669"/>
    <property type="project" value="InterPro"/>
</dbReference>
<comment type="subcellular location">
    <subcellularLocation>
        <location evidence="1">Cell membrane</location>
        <topology evidence="1">Multi-pass membrane protein</topology>
    </subcellularLocation>
</comment>
<feature type="transmembrane region" description="Helical" evidence="7">
    <location>
        <begin position="260"/>
        <end position="281"/>
    </location>
</feature>
<dbReference type="PROSITE" id="PS50850">
    <property type="entry name" value="MFS"/>
    <property type="match status" value="1"/>
</dbReference>
<evidence type="ECO:0000256" key="1">
    <source>
        <dbReference type="ARBA" id="ARBA00004651"/>
    </source>
</evidence>
<feature type="transmembrane region" description="Helical" evidence="7">
    <location>
        <begin position="315"/>
        <end position="340"/>
    </location>
</feature>
<feature type="region of interest" description="Disordered" evidence="6">
    <location>
        <begin position="428"/>
        <end position="452"/>
    </location>
</feature>
<gene>
    <name evidence="9" type="ORF">H7B90_08585</name>
</gene>
<organism evidence="9 10">
    <name type="scientific">Cohnella xylanilytica</name>
    <dbReference type="NCBI Taxonomy" id="557555"/>
    <lineage>
        <taxon>Bacteria</taxon>
        <taxon>Bacillati</taxon>
        <taxon>Bacillota</taxon>
        <taxon>Bacilli</taxon>
        <taxon>Bacillales</taxon>
        <taxon>Paenibacillaceae</taxon>
        <taxon>Cohnella</taxon>
    </lineage>
</organism>
<feature type="transmembrane region" description="Helical" evidence="7">
    <location>
        <begin position="12"/>
        <end position="33"/>
    </location>
</feature>
<evidence type="ECO:0000259" key="8">
    <source>
        <dbReference type="PROSITE" id="PS50850"/>
    </source>
</evidence>
<evidence type="ECO:0000313" key="9">
    <source>
        <dbReference type="EMBL" id="MBB6691451.1"/>
    </source>
</evidence>
<feature type="transmembrane region" description="Helical" evidence="7">
    <location>
        <begin position="225"/>
        <end position="248"/>
    </location>
</feature>
<feature type="transmembrane region" description="Helical" evidence="7">
    <location>
        <begin position="396"/>
        <end position="418"/>
    </location>
</feature>
<protein>
    <submittedName>
        <fullName evidence="9">MFS transporter</fullName>
    </submittedName>
</protein>
<dbReference type="Pfam" id="PF13347">
    <property type="entry name" value="MFS_2"/>
    <property type="match status" value="1"/>
</dbReference>
<feature type="domain" description="Major facilitator superfamily (MFS) profile" evidence="8">
    <location>
        <begin position="1"/>
        <end position="201"/>
    </location>
</feature>
<name>A0A841TZX4_9BACL</name>
<dbReference type="Gene3D" id="1.20.1250.20">
    <property type="entry name" value="MFS general substrate transporter like domains"/>
    <property type="match status" value="2"/>
</dbReference>
<evidence type="ECO:0000256" key="7">
    <source>
        <dbReference type="SAM" id="Phobius"/>
    </source>
</evidence>
<evidence type="ECO:0000256" key="2">
    <source>
        <dbReference type="ARBA" id="ARBA00022448"/>
    </source>
</evidence>
<keyword evidence="3 7" id="KW-0812">Transmembrane</keyword>
<accession>A0A841TZX4</accession>